<reference evidence="3" key="1">
    <citation type="journal article" date="2019" name="Int. J. Syst. Evol. Microbiol.">
        <title>The Global Catalogue of Microorganisms (GCM) 10K type strain sequencing project: providing services to taxonomists for standard genome sequencing and annotation.</title>
        <authorList>
            <consortium name="The Broad Institute Genomics Platform"/>
            <consortium name="The Broad Institute Genome Sequencing Center for Infectious Disease"/>
            <person name="Wu L."/>
            <person name="Ma J."/>
        </authorList>
    </citation>
    <scope>NUCLEOTIDE SEQUENCE [LARGE SCALE GENOMIC DNA]</scope>
    <source>
        <strain evidence="3">KCTC 52368</strain>
    </source>
</reference>
<accession>A0ABW5MQZ1</accession>
<evidence type="ECO:0000256" key="1">
    <source>
        <dbReference type="SAM" id="Coils"/>
    </source>
</evidence>
<feature type="coiled-coil region" evidence="1">
    <location>
        <begin position="52"/>
        <end position="98"/>
    </location>
</feature>
<dbReference type="Proteomes" id="UP001597526">
    <property type="component" value="Unassembled WGS sequence"/>
</dbReference>
<gene>
    <name evidence="2" type="ORF">ACFSQJ_01355</name>
</gene>
<name>A0ABW5MQZ1_9FLAO</name>
<organism evidence="2 3">
    <name type="scientific">Croceitalea marina</name>
    <dbReference type="NCBI Taxonomy" id="1775166"/>
    <lineage>
        <taxon>Bacteria</taxon>
        <taxon>Pseudomonadati</taxon>
        <taxon>Bacteroidota</taxon>
        <taxon>Flavobacteriia</taxon>
        <taxon>Flavobacteriales</taxon>
        <taxon>Flavobacteriaceae</taxon>
        <taxon>Croceitalea</taxon>
    </lineage>
</organism>
<keyword evidence="3" id="KW-1185">Reference proteome</keyword>
<dbReference type="EMBL" id="JBHULB010000005">
    <property type="protein sequence ID" value="MFD2585554.1"/>
    <property type="molecule type" value="Genomic_DNA"/>
</dbReference>
<evidence type="ECO:0000313" key="3">
    <source>
        <dbReference type="Proteomes" id="UP001597526"/>
    </source>
</evidence>
<protein>
    <submittedName>
        <fullName evidence="2">Uncharacterized protein</fullName>
    </submittedName>
</protein>
<evidence type="ECO:0000313" key="2">
    <source>
        <dbReference type="EMBL" id="MFD2585554.1"/>
    </source>
</evidence>
<sequence>MAIAMESAQQNSALINEMLFKLERNHTEIQTLLGKLNSYTCEPTNYECFERLRDLRDDIEALKKRHLELFRTIDVKQLDKQEELVEKMRDQIASFKELDSKIGAYVIDTSGY</sequence>
<keyword evidence="1" id="KW-0175">Coiled coil</keyword>
<comment type="caution">
    <text evidence="2">The sequence shown here is derived from an EMBL/GenBank/DDBJ whole genome shotgun (WGS) entry which is preliminary data.</text>
</comment>
<dbReference type="RefSeq" id="WP_377764954.1">
    <property type="nucleotide sequence ID" value="NZ_JBHULB010000005.1"/>
</dbReference>
<proteinExistence type="predicted"/>